<dbReference type="GO" id="GO:0005694">
    <property type="term" value="C:chromosome"/>
    <property type="evidence" value="ECO:0007669"/>
    <property type="project" value="TreeGrafter"/>
</dbReference>
<organism evidence="5 6">
    <name type="scientific">Geothermobacter hydrogeniphilus</name>
    <dbReference type="NCBI Taxonomy" id="1969733"/>
    <lineage>
        <taxon>Bacteria</taxon>
        <taxon>Pseudomonadati</taxon>
        <taxon>Thermodesulfobacteriota</taxon>
        <taxon>Desulfuromonadia</taxon>
        <taxon>Desulfuromonadales</taxon>
        <taxon>Geothermobacteraceae</taxon>
        <taxon>Geothermobacter</taxon>
    </lineage>
</organism>
<evidence type="ECO:0000256" key="3">
    <source>
        <dbReference type="ARBA" id="ARBA00023125"/>
    </source>
</evidence>
<dbReference type="Gene3D" id="1.10.10.2830">
    <property type="match status" value="1"/>
</dbReference>
<comment type="caution">
    <text evidence="5">The sequence shown here is derived from an EMBL/GenBank/DDBJ whole genome shotgun (WGS) entry which is preliminary data.</text>
</comment>
<keyword evidence="2" id="KW-0159">Chromosome partition</keyword>
<evidence type="ECO:0000256" key="1">
    <source>
        <dbReference type="ARBA" id="ARBA00006295"/>
    </source>
</evidence>
<dbReference type="GO" id="GO:0045881">
    <property type="term" value="P:positive regulation of sporulation resulting in formation of a cellular spore"/>
    <property type="evidence" value="ECO:0007669"/>
    <property type="project" value="TreeGrafter"/>
</dbReference>
<evidence type="ECO:0000313" key="6">
    <source>
        <dbReference type="Proteomes" id="UP000193136"/>
    </source>
</evidence>
<name>A0A1X0XZB4_9BACT</name>
<dbReference type="InterPro" id="IPR036086">
    <property type="entry name" value="ParB/Sulfiredoxin_sf"/>
</dbReference>
<dbReference type="GO" id="GO:0007059">
    <property type="term" value="P:chromosome segregation"/>
    <property type="evidence" value="ECO:0007669"/>
    <property type="project" value="UniProtKB-KW"/>
</dbReference>
<protein>
    <submittedName>
        <fullName evidence="5">Chromosome partitioning protein ParB</fullName>
    </submittedName>
</protein>
<dbReference type="InterPro" id="IPR050336">
    <property type="entry name" value="Chromosome_partition/occlusion"/>
</dbReference>
<dbReference type="PANTHER" id="PTHR33375:SF1">
    <property type="entry name" value="CHROMOSOME-PARTITIONING PROTEIN PARB-RELATED"/>
    <property type="match status" value="1"/>
</dbReference>
<dbReference type="InterPro" id="IPR004437">
    <property type="entry name" value="ParB/RepB/Spo0J"/>
</dbReference>
<dbReference type="EMBL" id="NAAD01000016">
    <property type="protein sequence ID" value="ORJ58260.1"/>
    <property type="molecule type" value="Genomic_DNA"/>
</dbReference>
<dbReference type="Pfam" id="PF17762">
    <property type="entry name" value="HTH_ParB"/>
    <property type="match status" value="1"/>
</dbReference>
<dbReference type="SMART" id="SM00470">
    <property type="entry name" value="ParB"/>
    <property type="match status" value="1"/>
</dbReference>
<dbReference type="NCBIfam" id="TIGR00180">
    <property type="entry name" value="parB_part"/>
    <property type="match status" value="1"/>
</dbReference>
<comment type="similarity">
    <text evidence="1">Belongs to the ParB family.</text>
</comment>
<accession>A0A1X0XZB4</accession>
<gene>
    <name evidence="5" type="ORF">B5V00_12425</name>
</gene>
<dbReference type="FunFam" id="3.90.1530.30:FF:000001">
    <property type="entry name" value="Chromosome partitioning protein ParB"/>
    <property type="match status" value="1"/>
</dbReference>
<dbReference type="Pfam" id="PF23552">
    <property type="entry name" value="ParB_C"/>
    <property type="match status" value="1"/>
</dbReference>
<proteinExistence type="inferred from homology"/>
<dbReference type="GO" id="GO:0003677">
    <property type="term" value="F:DNA binding"/>
    <property type="evidence" value="ECO:0007669"/>
    <property type="project" value="UniProtKB-KW"/>
</dbReference>
<dbReference type="SUPFAM" id="SSF110849">
    <property type="entry name" value="ParB/Sulfiredoxin"/>
    <property type="match status" value="1"/>
</dbReference>
<evidence type="ECO:0000256" key="2">
    <source>
        <dbReference type="ARBA" id="ARBA00022829"/>
    </source>
</evidence>
<dbReference type="FunFam" id="1.10.10.2830:FF:000001">
    <property type="entry name" value="Chromosome partitioning protein ParB"/>
    <property type="match status" value="1"/>
</dbReference>
<keyword evidence="3" id="KW-0238">DNA-binding</keyword>
<dbReference type="InterPro" id="IPR057240">
    <property type="entry name" value="ParB_dimer_C"/>
</dbReference>
<feature type="domain" description="ParB-like N-terminal" evidence="4">
    <location>
        <begin position="34"/>
        <end position="123"/>
    </location>
</feature>
<keyword evidence="6" id="KW-1185">Reference proteome</keyword>
<dbReference type="InterPro" id="IPR041468">
    <property type="entry name" value="HTH_ParB/Spo0J"/>
</dbReference>
<dbReference type="Proteomes" id="UP000193136">
    <property type="component" value="Unassembled WGS sequence"/>
</dbReference>
<dbReference type="Pfam" id="PF02195">
    <property type="entry name" value="ParB_N"/>
    <property type="match status" value="1"/>
</dbReference>
<sequence>MAKRPALGKGIGALIPGNVKAVPTTDGTRGSKYFLCPIEELKPHSKQPRKTFDDAKMTELVASIKEKGVIQPLVVRHHDDHYQIIAGERRWRAAQKAGLKEVPVVIQDVSEDWALEMALIENIQREDLNPIEEAEAYRHLMESFDLSQEEVAKRVGRERSTVANMLRLLKLPGKVRGDVIAGHLSMGHARALLGLEDEEDIVEAREQVLARKLSVRECEALVKKIKNFGRVPKNKSEPATVDPELKRLEVELKRTLGTQVRIQPRGKGGRIEVSYFSPAELERLLALFGVS</sequence>
<evidence type="ECO:0000313" key="5">
    <source>
        <dbReference type="EMBL" id="ORJ58260.1"/>
    </source>
</evidence>
<reference evidence="5 6" key="1">
    <citation type="submission" date="2017-03" db="EMBL/GenBank/DDBJ databases">
        <title>Genome sequence of Geothermobacter sp. EPR-M, Deep-Sea Iron Reducer.</title>
        <authorList>
            <person name="Tully B."/>
            <person name="Savalia P."/>
            <person name="Abuyen K."/>
            <person name="Baughan C."/>
            <person name="Romero E."/>
            <person name="Ronkowski C."/>
            <person name="Torres B."/>
            <person name="Tremblay J."/>
            <person name="Trujillo A."/>
            <person name="Tyler M."/>
            <person name="Perez-Rodriguez I."/>
            <person name="Amend J."/>
        </authorList>
    </citation>
    <scope>NUCLEOTIDE SEQUENCE [LARGE SCALE GENOMIC DNA]</scope>
    <source>
        <strain evidence="5 6">EPR-M</strain>
    </source>
</reference>
<dbReference type="AlphaFoldDB" id="A0A1X0XZB4"/>
<dbReference type="Gene3D" id="3.90.1530.30">
    <property type="match status" value="1"/>
</dbReference>
<dbReference type="PANTHER" id="PTHR33375">
    <property type="entry name" value="CHROMOSOME-PARTITIONING PROTEIN PARB-RELATED"/>
    <property type="match status" value="1"/>
</dbReference>
<evidence type="ECO:0000259" key="4">
    <source>
        <dbReference type="SMART" id="SM00470"/>
    </source>
</evidence>
<dbReference type="STRING" id="1969733.B5V00_12425"/>
<dbReference type="CDD" id="cd16393">
    <property type="entry name" value="SPO0J_N"/>
    <property type="match status" value="1"/>
</dbReference>
<dbReference type="OrthoDB" id="9802051at2"/>
<dbReference type="InterPro" id="IPR003115">
    <property type="entry name" value="ParB_N"/>
</dbReference>
<dbReference type="RefSeq" id="WP_085011129.1">
    <property type="nucleotide sequence ID" value="NZ_NAAD01000016.1"/>
</dbReference>
<dbReference type="SUPFAM" id="SSF109709">
    <property type="entry name" value="KorB DNA-binding domain-like"/>
    <property type="match status" value="1"/>
</dbReference>